<proteinExistence type="inferred from homology"/>
<evidence type="ECO:0000259" key="15">
    <source>
        <dbReference type="Pfam" id="PF13386"/>
    </source>
</evidence>
<evidence type="ECO:0000256" key="3">
    <source>
        <dbReference type="ARBA" id="ARBA00022426"/>
    </source>
</evidence>
<gene>
    <name evidence="16" type="ORF">KJB30_14320</name>
</gene>
<keyword evidence="5" id="KW-1003">Cell membrane</keyword>
<evidence type="ECO:0000256" key="4">
    <source>
        <dbReference type="ARBA" id="ARBA00022448"/>
    </source>
</evidence>
<dbReference type="InterPro" id="IPR002395">
    <property type="entry name" value="Kininogen"/>
</dbReference>
<comment type="caution">
    <text evidence="16">The sequence shown here is derived from an EMBL/GenBank/DDBJ whole genome shotgun (WGS) entry which is preliminary data.</text>
</comment>
<comment type="similarity">
    <text evidence="13">Belongs to the NiCoT transporter (TC 2.A.52) family.</text>
</comment>
<comment type="subcellular location">
    <subcellularLocation>
        <location evidence="2 13">Cell membrane</location>
        <topology evidence="2 13">Multi-pass membrane protein</topology>
    </subcellularLocation>
</comment>
<feature type="compositionally biased region" description="Basic and acidic residues" evidence="14">
    <location>
        <begin position="151"/>
        <end position="217"/>
    </location>
</feature>
<dbReference type="EMBL" id="JAHDYS010000015">
    <property type="protein sequence ID" value="MBT1072967.1"/>
    <property type="molecule type" value="Genomic_DNA"/>
</dbReference>
<sequence>METISGSGMIGIYMAAFMLGAAHSLEPGHGKTVVAAYLVGSRGRSIDAIILGLVVTFTHSFSIILLGLLAKYSARFLTEQEIHVYLGFVASLIILGIGLWMLRQRWQALKDPSKAHHHTHLFGFGHSHAPAHSHGGHSHGHSHKNHGHNHTGHDHAHPHDDHHHDNQSHSVDDHHGHDHSHPHDDHHHGDGHSHPHDDHHHGDGHNHAHDDHADAQKSKHVHAQTHGHGHGHGEKPLGWMGLLLLGVSGGIVPCPAALALLLASVSVGQIGKGLGMVLVFSLGLAASLVAIGLAVVNGFKAARRFIDTERYAPKVAFASALIVTLIGAGTLVSSVAHFNALP</sequence>
<dbReference type="RefSeq" id="WP_214300520.1">
    <property type="nucleotide sequence ID" value="NZ_JAHDYS010000015.1"/>
</dbReference>
<feature type="transmembrane region" description="Helical" evidence="13">
    <location>
        <begin position="317"/>
        <end position="338"/>
    </location>
</feature>
<evidence type="ECO:0000256" key="6">
    <source>
        <dbReference type="ARBA" id="ARBA00022596"/>
    </source>
</evidence>
<dbReference type="PANTHER" id="PTHR40659:SF1">
    <property type="entry name" value="NICKEL_COBALT EFFLUX SYSTEM RCNA"/>
    <property type="match status" value="1"/>
</dbReference>
<keyword evidence="8 13" id="KW-1133">Transmembrane helix</keyword>
<evidence type="ECO:0000256" key="7">
    <source>
        <dbReference type="ARBA" id="ARBA00022692"/>
    </source>
</evidence>
<feature type="transmembrane region" description="Helical" evidence="13">
    <location>
        <begin position="46"/>
        <end position="70"/>
    </location>
</feature>
<feature type="transmembrane region" description="Helical" evidence="13">
    <location>
        <begin position="273"/>
        <end position="296"/>
    </location>
</feature>
<dbReference type="PANTHER" id="PTHR40659">
    <property type="entry name" value="NICKEL/COBALT EFFLUX SYSTEM RCNA"/>
    <property type="match status" value="1"/>
</dbReference>
<keyword evidence="3" id="KW-0171">Cobalt transport</keyword>
<evidence type="ECO:0000256" key="2">
    <source>
        <dbReference type="ARBA" id="ARBA00004651"/>
    </source>
</evidence>
<dbReference type="InterPro" id="IPR011541">
    <property type="entry name" value="Ni/Co_transpt_high_affinity"/>
</dbReference>
<reference evidence="16 17" key="1">
    <citation type="submission" date="2021-05" db="EMBL/GenBank/DDBJ databases">
        <title>The draft genome of Geobacter chapellei DSM 13688.</title>
        <authorList>
            <person name="Xu Z."/>
            <person name="Masuda Y."/>
            <person name="Itoh H."/>
            <person name="Senoo K."/>
        </authorList>
    </citation>
    <scope>NUCLEOTIDE SEQUENCE [LARGE SCALE GENOMIC DNA]</scope>
    <source>
        <strain evidence="16 17">DSM 13688</strain>
    </source>
</reference>
<feature type="compositionally biased region" description="Basic residues" evidence="14">
    <location>
        <begin position="218"/>
        <end position="230"/>
    </location>
</feature>
<dbReference type="Proteomes" id="UP000784128">
    <property type="component" value="Unassembled WGS sequence"/>
</dbReference>
<feature type="transmembrane region" description="Helical" evidence="13">
    <location>
        <begin position="82"/>
        <end position="102"/>
    </location>
</feature>
<evidence type="ECO:0000256" key="12">
    <source>
        <dbReference type="ARBA" id="ARBA00023285"/>
    </source>
</evidence>
<dbReference type="Pfam" id="PF13386">
    <property type="entry name" value="DsbD_2"/>
    <property type="match status" value="1"/>
</dbReference>
<evidence type="ECO:0000256" key="5">
    <source>
        <dbReference type="ARBA" id="ARBA00022475"/>
    </source>
</evidence>
<evidence type="ECO:0000256" key="1">
    <source>
        <dbReference type="ARBA" id="ARBA00002510"/>
    </source>
</evidence>
<dbReference type="Pfam" id="PF03824">
    <property type="entry name" value="NicO"/>
    <property type="match status" value="1"/>
</dbReference>
<protein>
    <recommendedName>
        <fullName evidence="13">Nickel/cobalt efflux system</fullName>
    </recommendedName>
</protein>
<evidence type="ECO:0000256" key="8">
    <source>
        <dbReference type="ARBA" id="ARBA00022989"/>
    </source>
</evidence>
<accession>A0ABS5UBA6</accession>
<dbReference type="InterPro" id="IPR051224">
    <property type="entry name" value="NiCoT_RcnA"/>
</dbReference>
<keyword evidence="6" id="KW-0533">Nickel</keyword>
<comment type="function">
    <text evidence="1">Efflux system for nickel and cobalt.</text>
</comment>
<keyword evidence="10" id="KW-0921">Nickel transport</keyword>
<evidence type="ECO:0000313" key="17">
    <source>
        <dbReference type="Proteomes" id="UP000784128"/>
    </source>
</evidence>
<keyword evidence="11 13" id="KW-0472">Membrane</keyword>
<evidence type="ECO:0000313" key="16">
    <source>
        <dbReference type="EMBL" id="MBT1072967.1"/>
    </source>
</evidence>
<keyword evidence="4 13" id="KW-0813">Transport</keyword>
<feature type="region of interest" description="Disordered" evidence="14">
    <location>
        <begin position="120"/>
        <end position="233"/>
    </location>
</feature>
<keyword evidence="9" id="KW-0406">Ion transport</keyword>
<keyword evidence="7 13" id="KW-0812">Transmembrane</keyword>
<evidence type="ECO:0000256" key="9">
    <source>
        <dbReference type="ARBA" id="ARBA00023065"/>
    </source>
</evidence>
<name>A0ABS5UBA6_9BACT</name>
<keyword evidence="17" id="KW-1185">Reference proteome</keyword>
<dbReference type="InterPro" id="IPR039447">
    <property type="entry name" value="UreH-like_TM_dom"/>
</dbReference>
<evidence type="ECO:0000256" key="13">
    <source>
        <dbReference type="RuleBase" id="RU362101"/>
    </source>
</evidence>
<feature type="compositionally biased region" description="Basic residues" evidence="14">
    <location>
        <begin position="129"/>
        <end position="150"/>
    </location>
</feature>
<evidence type="ECO:0000256" key="11">
    <source>
        <dbReference type="ARBA" id="ARBA00023136"/>
    </source>
</evidence>
<evidence type="ECO:0000256" key="10">
    <source>
        <dbReference type="ARBA" id="ARBA00023112"/>
    </source>
</evidence>
<feature type="transmembrane region" description="Helical" evidence="13">
    <location>
        <begin position="242"/>
        <end position="267"/>
    </location>
</feature>
<keyword evidence="12" id="KW-0170">Cobalt</keyword>
<dbReference type="PRINTS" id="PR00334">
    <property type="entry name" value="KININOGEN"/>
</dbReference>
<organism evidence="16 17">
    <name type="scientific">Pelotalea chapellei</name>
    <dbReference type="NCBI Taxonomy" id="44671"/>
    <lineage>
        <taxon>Bacteria</taxon>
        <taxon>Pseudomonadati</taxon>
        <taxon>Thermodesulfobacteriota</taxon>
        <taxon>Desulfuromonadia</taxon>
        <taxon>Geobacterales</taxon>
        <taxon>Geobacteraceae</taxon>
        <taxon>Pelotalea</taxon>
    </lineage>
</organism>
<feature type="domain" description="Urease accessory protein UreH-like transmembrane" evidence="15">
    <location>
        <begin position="238"/>
        <end position="297"/>
    </location>
</feature>
<feature type="transmembrane region" description="Helical" evidence="13">
    <location>
        <begin position="6"/>
        <end position="25"/>
    </location>
</feature>
<evidence type="ECO:0000256" key="14">
    <source>
        <dbReference type="SAM" id="MobiDB-lite"/>
    </source>
</evidence>